<keyword evidence="2" id="KW-1185">Reference proteome</keyword>
<name>A0ABT3TQ01_9ACTN</name>
<accession>A0ABT3TQ01</accession>
<comment type="caution">
    <text evidence="1">The sequence shown here is derived from an EMBL/GenBank/DDBJ whole genome shotgun (WGS) entry which is preliminary data.</text>
</comment>
<evidence type="ECO:0000313" key="2">
    <source>
        <dbReference type="Proteomes" id="UP001163064"/>
    </source>
</evidence>
<gene>
    <name evidence="1" type="ORF">OFY01_02150</name>
</gene>
<sequence>MADDAGGSAAPLGRLIDRHDTVVLQGLAAQRLAADVSFAAEHPRRAAGAPDGPGEGAVTAA</sequence>
<dbReference type="Proteomes" id="UP001163064">
    <property type="component" value="Unassembled WGS sequence"/>
</dbReference>
<reference evidence="1" key="1">
    <citation type="submission" date="2022-10" db="EMBL/GenBank/DDBJ databases">
        <title>Streptomyces beihaiensis sp. nov., a chitin degrading actinobacterium, isolated from shrimp pond soil.</title>
        <authorList>
            <person name="Xie J."/>
            <person name="Shen N."/>
        </authorList>
    </citation>
    <scope>NUCLEOTIDE SEQUENCE</scope>
    <source>
        <strain evidence="1">GXMU-J5</strain>
    </source>
</reference>
<proteinExistence type="predicted"/>
<organism evidence="1 2">
    <name type="scientific">Streptomyces beihaiensis</name>
    <dbReference type="NCBI Taxonomy" id="2984495"/>
    <lineage>
        <taxon>Bacteria</taxon>
        <taxon>Bacillati</taxon>
        <taxon>Actinomycetota</taxon>
        <taxon>Actinomycetes</taxon>
        <taxon>Kitasatosporales</taxon>
        <taxon>Streptomycetaceae</taxon>
        <taxon>Streptomyces</taxon>
    </lineage>
</organism>
<protein>
    <submittedName>
        <fullName evidence="1">Uncharacterized protein</fullName>
    </submittedName>
</protein>
<dbReference type="EMBL" id="JAPHNL010000012">
    <property type="protein sequence ID" value="MCX3058591.1"/>
    <property type="molecule type" value="Genomic_DNA"/>
</dbReference>
<dbReference type="RefSeq" id="WP_266595739.1">
    <property type="nucleotide sequence ID" value="NZ_JAPHNL010000012.1"/>
</dbReference>
<evidence type="ECO:0000313" key="1">
    <source>
        <dbReference type="EMBL" id="MCX3058591.1"/>
    </source>
</evidence>